<dbReference type="InterPro" id="IPR023346">
    <property type="entry name" value="Lysozyme-like_dom_sf"/>
</dbReference>
<keyword evidence="8 12" id="KW-0456">Lyase</keyword>
<dbReference type="EC" id="4.2.2.n1" evidence="4"/>
<comment type="catalytic activity">
    <reaction evidence="1">
        <text>Exolytic cleavage of the (1-&gt;4)-beta-glycosidic linkage between N-acetylmuramic acid (MurNAc) and N-acetylglucosamine (GlcNAc) residues in peptidoglycan, from either the reducing or the non-reducing ends of the peptidoglycan chains, with concomitant formation of a 1,6-anhydrobond in the MurNAc residue.</text>
        <dbReference type="EC" id="4.2.2.n1"/>
    </reaction>
</comment>
<evidence type="ECO:0000256" key="4">
    <source>
        <dbReference type="ARBA" id="ARBA00012587"/>
    </source>
</evidence>
<dbReference type="SUPFAM" id="SSF53955">
    <property type="entry name" value="Lysozyme-like"/>
    <property type="match status" value="1"/>
</dbReference>
<feature type="region of interest" description="Disordered" evidence="10">
    <location>
        <begin position="243"/>
        <end position="268"/>
    </location>
</feature>
<protein>
    <recommendedName>
        <fullName evidence="4">peptidoglycan lytic exotransglycosylase</fullName>
        <ecNumber evidence="4">4.2.2.n1</ecNumber>
    </recommendedName>
</protein>
<evidence type="ECO:0000259" key="11">
    <source>
        <dbReference type="Pfam" id="PF01464"/>
    </source>
</evidence>
<dbReference type="PANTHER" id="PTHR37423:SF2">
    <property type="entry name" value="MEMBRANE-BOUND LYTIC MUREIN TRANSGLYCOSYLASE C"/>
    <property type="match status" value="1"/>
</dbReference>
<evidence type="ECO:0000256" key="5">
    <source>
        <dbReference type="ARBA" id="ARBA00022729"/>
    </source>
</evidence>
<evidence type="ECO:0000313" key="13">
    <source>
        <dbReference type="Proteomes" id="UP000251485"/>
    </source>
</evidence>
<dbReference type="GO" id="GO:0000270">
    <property type="term" value="P:peptidoglycan metabolic process"/>
    <property type="evidence" value="ECO:0007669"/>
    <property type="project" value="InterPro"/>
</dbReference>
<evidence type="ECO:0000313" key="12">
    <source>
        <dbReference type="EMBL" id="SPY95917.1"/>
    </source>
</evidence>
<dbReference type="Gene3D" id="1.10.530.10">
    <property type="match status" value="1"/>
</dbReference>
<dbReference type="GO" id="GO:0071555">
    <property type="term" value="P:cell wall organization"/>
    <property type="evidence" value="ECO:0007669"/>
    <property type="project" value="UniProtKB-KW"/>
</dbReference>
<sequence length="268" mass="30686">MTESRPLTWYLPNQDDNSLYAAMLDYFNQLSQDDVLARLEEKYFGHVGSFDYFDTLSFITAIDSILPNYQPLFEKYAETFDWRLLAAMAWQESHWDPHATSPTGVRGLMMLTRPTASSMGITDRLDPEESIKGGAQYLKHLLSRLPDTIPVDEKIWFALAAYNMGYGHMLDARKLTEQQGANPNSWLDVKARLPLLSQKKYYLDLPYGYARGHEAYRYVENIRRYQLSLEGYLQAKESKNKILSKDEKDDSANTALLPPRSVGSPSSS</sequence>
<keyword evidence="5" id="KW-0732">Signal</keyword>
<keyword evidence="9" id="KW-0961">Cell wall biogenesis/degradation</keyword>
<dbReference type="InterPro" id="IPR000189">
    <property type="entry name" value="Transglyc_AS"/>
</dbReference>
<dbReference type="Gene3D" id="3.40.190.10">
    <property type="entry name" value="Periplasmic binding protein-like II"/>
    <property type="match status" value="1"/>
</dbReference>
<reference evidence="12 13" key="1">
    <citation type="submission" date="2018-06" db="EMBL/GenBank/DDBJ databases">
        <authorList>
            <consortium name="Pathogen Informatics"/>
            <person name="Doyle S."/>
        </authorList>
    </citation>
    <scope>NUCLEOTIDE SEQUENCE [LARGE SCALE GENOMIC DNA]</scope>
    <source>
        <strain evidence="12 13">NCTC10975</strain>
    </source>
</reference>
<dbReference type="Proteomes" id="UP000251485">
    <property type="component" value="Unassembled WGS sequence"/>
</dbReference>
<keyword evidence="6" id="KW-0472">Membrane</keyword>
<evidence type="ECO:0000256" key="3">
    <source>
        <dbReference type="ARBA" id="ARBA00007734"/>
    </source>
</evidence>
<name>A0A2X2BJ24_PROMI</name>
<evidence type="ECO:0000256" key="10">
    <source>
        <dbReference type="SAM" id="MobiDB-lite"/>
    </source>
</evidence>
<dbReference type="AlphaFoldDB" id="A0A2X2BJ24"/>
<organism evidence="12 13">
    <name type="scientific">Proteus mirabilis</name>
    <dbReference type="NCBI Taxonomy" id="584"/>
    <lineage>
        <taxon>Bacteria</taxon>
        <taxon>Pseudomonadati</taxon>
        <taxon>Pseudomonadota</taxon>
        <taxon>Gammaproteobacteria</taxon>
        <taxon>Enterobacterales</taxon>
        <taxon>Morganellaceae</taxon>
        <taxon>Proteus</taxon>
    </lineage>
</organism>
<dbReference type="InterPro" id="IPR008258">
    <property type="entry name" value="Transglycosylase_SLT_dom_1"/>
</dbReference>
<dbReference type="GO" id="GO:0009279">
    <property type="term" value="C:cell outer membrane"/>
    <property type="evidence" value="ECO:0007669"/>
    <property type="project" value="UniProtKB-SubCell"/>
</dbReference>
<dbReference type="CDD" id="cd13403">
    <property type="entry name" value="MLTF-like"/>
    <property type="match status" value="1"/>
</dbReference>
<dbReference type="EMBL" id="UAUE01000010">
    <property type="protein sequence ID" value="SPY95917.1"/>
    <property type="molecule type" value="Genomic_DNA"/>
</dbReference>
<evidence type="ECO:0000256" key="8">
    <source>
        <dbReference type="ARBA" id="ARBA00023239"/>
    </source>
</evidence>
<dbReference type="Pfam" id="PF01464">
    <property type="entry name" value="SLT"/>
    <property type="match status" value="1"/>
</dbReference>
<keyword evidence="7" id="KW-0998">Cell outer membrane</keyword>
<comment type="subcellular location">
    <subcellularLocation>
        <location evidence="2">Cell outer membrane</location>
        <topology evidence="2">Peripheral membrane protein</topology>
    </subcellularLocation>
</comment>
<feature type="domain" description="Transglycosylase SLT" evidence="11">
    <location>
        <begin position="76"/>
        <end position="180"/>
    </location>
</feature>
<dbReference type="PROSITE" id="PS00922">
    <property type="entry name" value="TRANSGLYCOSYLASE"/>
    <property type="match status" value="1"/>
</dbReference>
<comment type="similarity">
    <text evidence="3">Belongs to the transglycosylase Slt family.</text>
</comment>
<dbReference type="GO" id="GO:0008933">
    <property type="term" value="F:peptidoglycan lytic transglycosylase activity"/>
    <property type="evidence" value="ECO:0007669"/>
    <property type="project" value="InterPro"/>
</dbReference>
<evidence type="ECO:0000256" key="6">
    <source>
        <dbReference type="ARBA" id="ARBA00023136"/>
    </source>
</evidence>
<accession>A0A2X2BJ24</accession>
<evidence type="ECO:0000256" key="1">
    <source>
        <dbReference type="ARBA" id="ARBA00001420"/>
    </source>
</evidence>
<dbReference type="NCBIfam" id="NF008112">
    <property type="entry name" value="PRK10859.1"/>
    <property type="match status" value="1"/>
</dbReference>
<evidence type="ECO:0000256" key="2">
    <source>
        <dbReference type="ARBA" id="ARBA00004339"/>
    </source>
</evidence>
<dbReference type="FunFam" id="1.10.530.10:FF:000003">
    <property type="entry name" value="Membrane-bound lytic murein transglycosylase F"/>
    <property type="match status" value="1"/>
</dbReference>
<evidence type="ECO:0000256" key="9">
    <source>
        <dbReference type="ARBA" id="ARBA00023316"/>
    </source>
</evidence>
<gene>
    <name evidence="12" type="primary">mltF_2</name>
    <name evidence="12" type="ORF">NCTC10975_01615</name>
</gene>
<dbReference type="PANTHER" id="PTHR37423">
    <property type="entry name" value="SOLUBLE LYTIC MUREIN TRANSGLYCOSYLASE-RELATED"/>
    <property type="match status" value="1"/>
</dbReference>
<evidence type="ECO:0000256" key="7">
    <source>
        <dbReference type="ARBA" id="ARBA00023237"/>
    </source>
</evidence>
<proteinExistence type="inferred from homology"/>